<accession>A0AAE0Y6U3</accession>
<dbReference type="InterPro" id="IPR050182">
    <property type="entry name" value="Cytochrome_P450_fam2"/>
</dbReference>
<dbReference type="InterPro" id="IPR017972">
    <property type="entry name" value="Cyt_P450_CS"/>
</dbReference>
<keyword evidence="6" id="KW-0503">Monooxygenase</keyword>
<dbReference type="InterPro" id="IPR001128">
    <property type="entry name" value="Cyt_P450"/>
</dbReference>
<evidence type="ECO:0000313" key="11">
    <source>
        <dbReference type="Proteomes" id="UP001283361"/>
    </source>
</evidence>
<evidence type="ECO:0000256" key="5">
    <source>
        <dbReference type="ARBA" id="ARBA00023004"/>
    </source>
</evidence>
<keyword evidence="7" id="KW-0349">Heme</keyword>
<keyword evidence="3 7" id="KW-0479">Metal-binding</keyword>
<dbReference type="GO" id="GO:0006805">
    <property type="term" value="P:xenobiotic metabolic process"/>
    <property type="evidence" value="ECO:0007669"/>
    <property type="project" value="TreeGrafter"/>
</dbReference>
<organism evidence="10 11">
    <name type="scientific">Elysia crispata</name>
    <name type="common">lettuce slug</name>
    <dbReference type="NCBI Taxonomy" id="231223"/>
    <lineage>
        <taxon>Eukaryota</taxon>
        <taxon>Metazoa</taxon>
        <taxon>Spiralia</taxon>
        <taxon>Lophotrochozoa</taxon>
        <taxon>Mollusca</taxon>
        <taxon>Gastropoda</taxon>
        <taxon>Heterobranchia</taxon>
        <taxon>Euthyneura</taxon>
        <taxon>Panpulmonata</taxon>
        <taxon>Sacoglossa</taxon>
        <taxon>Placobranchoidea</taxon>
        <taxon>Plakobranchidae</taxon>
        <taxon>Elysia</taxon>
    </lineage>
</organism>
<dbReference type="PANTHER" id="PTHR24300">
    <property type="entry name" value="CYTOCHROME P450 508A4-RELATED"/>
    <property type="match status" value="1"/>
</dbReference>
<evidence type="ECO:0000256" key="8">
    <source>
        <dbReference type="SAM" id="MobiDB-lite"/>
    </source>
</evidence>
<dbReference type="Pfam" id="PF00067">
    <property type="entry name" value="p450"/>
    <property type="match status" value="1"/>
</dbReference>
<dbReference type="PANTHER" id="PTHR24300:SF403">
    <property type="entry name" value="CYTOCHROME P450 306A1"/>
    <property type="match status" value="1"/>
</dbReference>
<dbReference type="InterPro" id="IPR002401">
    <property type="entry name" value="Cyt_P450_E_grp-I"/>
</dbReference>
<dbReference type="Proteomes" id="UP001283361">
    <property type="component" value="Unassembled WGS sequence"/>
</dbReference>
<gene>
    <name evidence="10" type="ORF">RRG08_059924</name>
</gene>
<keyword evidence="9" id="KW-0472">Membrane</keyword>
<comment type="cofactor">
    <cofactor evidence="1 7">
        <name>heme</name>
        <dbReference type="ChEBI" id="CHEBI:30413"/>
    </cofactor>
</comment>
<dbReference type="GO" id="GO:0005737">
    <property type="term" value="C:cytoplasm"/>
    <property type="evidence" value="ECO:0007669"/>
    <property type="project" value="TreeGrafter"/>
</dbReference>
<feature type="compositionally biased region" description="Acidic residues" evidence="8">
    <location>
        <begin position="45"/>
        <end position="231"/>
    </location>
</feature>
<evidence type="ECO:0000256" key="7">
    <source>
        <dbReference type="PIRSR" id="PIRSR602401-1"/>
    </source>
</evidence>
<keyword evidence="4" id="KW-0560">Oxidoreductase</keyword>
<sequence length="835" mass="94952">MYSSPTLLTVPTRRRKHRLSESNCLSSFPVQLQRNFTFCPRQHFDDDDEEEEEEEEEDGDEDDEVDDDGYDDDDEDEDEEEEEDGDEDDEVDDDGYDDDDEEEEEEEDGDEDDEVDDDGYDDDDEEEEEEEDGDEDDEVDDDGYDDDDEEEDEEEDGDEDDEVDDDGYDDDDEEEEEEEDGDEDDEVDDDGYDDDDEDEDEEEEDGDEDDEVDDDGYDDDDEDEDEEEEENNNMMIATTTTTTTMVLRMMMVVVEVDVVFSLEAFLSLQDAAGKLATACRRKLLGEQISDKRTPEKMAGATSGFLNLTWACSAVAMDAVATMFNVVGITGSLVLVLLALVTFYLWRSSKPRYLNKRDIPPYPVRPWPFFGHLLMVRKDPRETFLRWRQKCGDIFSLDFCGKHVVVLNGYPLLKEVLVRHADLVTVRPKTLMAVVLNEHNKGIINASGRVWKEQRTAALTILRTFGMGKNIMASKIREELDVYLEEIAKLGGRPCNMRVLTGVSISNVICSVIMGRKFEYEDPFFKDMVGLVSQIVTQIGGTALLNHLPILRYLPGDLFQARQLQRNASDVSDIFITPVINRHKANFDPDQEPADFIDAYLNQMDARDANKAGKNTSGELKLNSTLSDDNLNAVIKNIFAAGSETTGNTILWCLLFLLHHPHEQEKLYAQIKAVIGTDRCPEMADRPHLTYLTAVVMETQRLASIAPFSFQRVVAADIQVKGYTIPQGSVIIPSLDSVLWDKELWGDPQNFRPERFFDDNGALVQPEYFIPFSMGKRVCIGEALAKMELFLYLSSMLQRFKVLPAHEGALPAIRAKFGMTCAPEDFSLRLVDRRNE</sequence>
<dbReference type="GO" id="GO:0020037">
    <property type="term" value="F:heme binding"/>
    <property type="evidence" value="ECO:0007669"/>
    <property type="project" value="InterPro"/>
</dbReference>
<evidence type="ECO:0000256" key="3">
    <source>
        <dbReference type="ARBA" id="ARBA00022723"/>
    </source>
</evidence>
<feature type="binding site" description="axial binding residue" evidence="7">
    <location>
        <position position="778"/>
    </location>
    <ligand>
        <name>heme</name>
        <dbReference type="ChEBI" id="CHEBI:30413"/>
    </ligand>
    <ligandPart>
        <name>Fe</name>
        <dbReference type="ChEBI" id="CHEBI:18248"/>
    </ligandPart>
</feature>
<feature type="transmembrane region" description="Helical" evidence="9">
    <location>
        <begin position="322"/>
        <end position="345"/>
    </location>
</feature>
<evidence type="ECO:0000313" key="10">
    <source>
        <dbReference type="EMBL" id="KAK3734746.1"/>
    </source>
</evidence>
<keyword evidence="9" id="KW-1133">Transmembrane helix</keyword>
<name>A0AAE0Y6U3_9GAST</name>
<proteinExistence type="inferred from homology"/>
<dbReference type="GO" id="GO:0006082">
    <property type="term" value="P:organic acid metabolic process"/>
    <property type="evidence" value="ECO:0007669"/>
    <property type="project" value="TreeGrafter"/>
</dbReference>
<dbReference type="FunFam" id="1.10.630.10:FF:000036">
    <property type="entry name" value="CYtochrome P450 family"/>
    <property type="match status" value="1"/>
</dbReference>
<feature type="region of interest" description="Disordered" evidence="8">
    <location>
        <begin position="1"/>
        <end position="236"/>
    </location>
</feature>
<evidence type="ECO:0000256" key="2">
    <source>
        <dbReference type="ARBA" id="ARBA00010617"/>
    </source>
</evidence>
<dbReference type="Gene3D" id="1.10.630.10">
    <property type="entry name" value="Cytochrome P450"/>
    <property type="match status" value="1"/>
</dbReference>
<evidence type="ECO:0000256" key="9">
    <source>
        <dbReference type="SAM" id="Phobius"/>
    </source>
</evidence>
<keyword evidence="9" id="KW-0812">Transmembrane</keyword>
<dbReference type="AlphaFoldDB" id="A0AAE0Y6U3"/>
<reference evidence="10" key="1">
    <citation type="journal article" date="2023" name="G3 (Bethesda)">
        <title>A reference genome for the long-term kleptoplast-retaining sea slug Elysia crispata morphotype clarki.</title>
        <authorList>
            <person name="Eastman K.E."/>
            <person name="Pendleton A.L."/>
            <person name="Shaikh M.A."/>
            <person name="Suttiyut T."/>
            <person name="Ogas R."/>
            <person name="Tomko P."/>
            <person name="Gavelis G."/>
            <person name="Widhalm J.R."/>
            <person name="Wisecaver J.H."/>
        </authorList>
    </citation>
    <scope>NUCLEOTIDE SEQUENCE</scope>
    <source>
        <strain evidence="10">ECLA1</strain>
    </source>
</reference>
<comment type="similarity">
    <text evidence="2">Belongs to the cytochrome P450 family.</text>
</comment>
<evidence type="ECO:0000256" key="6">
    <source>
        <dbReference type="ARBA" id="ARBA00023033"/>
    </source>
</evidence>
<dbReference type="GO" id="GO:0008395">
    <property type="term" value="F:steroid hydroxylase activity"/>
    <property type="evidence" value="ECO:0007669"/>
    <property type="project" value="TreeGrafter"/>
</dbReference>
<feature type="compositionally biased region" description="Polar residues" evidence="8">
    <location>
        <begin position="21"/>
        <end position="36"/>
    </location>
</feature>
<dbReference type="SUPFAM" id="SSF48264">
    <property type="entry name" value="Cytochrome P450"/>
    <property type="match status" value="1"/>
</dbReference>
<dbReference type="PROSITE" id="PS00086">
    <property type="entry name" value="CYTOCHROME_P450"/>
    <property type="match status" value="1"/>
</dbReference>
<dbReference type="InterPro" id="IPR036396">
    <property type="entry name" value="Cyt_P450_sf"/>
</dbReference>
<evidence type="ECO:0000256" key="1">
    <source>
        <dbReference type="ARBA" id="ARBA00001971"/>
    </source>
</evidence>
<evidence type="ECO:0008006" key="12">
    <source>
        <dbReference type="Google" id="ProtNLM"/>
    </source>
</evidence>
<keyword evidence="11" id="KW-1185">Reference proteome</keyword>
<dbReference type="EMBL" id="JAWDGP010006836">
    <property type="protein sequence ID" value="KAK3734746.1"/>
    <property type="molecule type" value="Genomic_DNA"/>
</dbReference>
<evidence type="ECO:0000256" key="4">
    <source>
        <dbReference type="ARBA" id="ARBA00023002"/>
    </source>
</evidence>
<dbReference type="GO" id="GO:0005506">
    <property type="term" value="F:iron ion binding"/>
    <property type="evidence" value="ECO:0007669"/>
    <property type="project" value="InterPro"/>
</dbReference>
<dbReference type="GO" id="GO:0016712">
    <property type="term" value="F:oxidoreductase activity, acting on paired donors, with incorporation or reduction of molecular oxygen, reduced flavin or flavoprotein as one donor, and incorporation of one atom of oxygen"/>
    <property type="evidence" value="ECO:0007669"/>
    <property type="project" value="TreeGrafter"/>
</dbReference>
<protein>
    <recommendedName>
        <fullName evidence="12">Cytochrome P450</fullName>
    </recommendedName>
</protein>
<comment type="caution">
    <text evidence="10">The sequence shown here is derived from an EMBL/GenBank/DDBJ whole genome shotgun (WGS) entry which is preliminary data.</text>
</comment>
<keyword evidence="5 7" id="KW-0408">Iron</keyword>
<dbReference type="PRINTS" id="PR00463">
    <property type="entry name" value="EP450I"/>
</dbReference>
<dbReference type="PRINTS" id="PR00385">
    <property type="entry name" value="P450"/>
</dbReference>